<evidence type="ECO:0000313" key="10">
    <source>
        <dbReference type="EMBL" id="KPK69708.1"/>
    </source>
</evidence>
<dbReference type="InterPro" id="IPR002125">
    <property type="entry name" value="CMP_dCMP_dom"/>
</dbReference>
<evidence type="ECO:0000256" key="4">
    <source>
        <dbReference type="ARBA" id="ARBA00022723"/>
    </source>
</evidence>
<dbReference type="AlphaFoldDB" id="A0A0S8GCY8"/>
<dbReference type="CDD" id="cd01285">
    <property type="entry name" value="nucleoside_deaminase"/>
    <property type="match status" value="1"/>
</dbReference>
<keyword evidence="4 8" id="KW-0479">Metal-binding</keyword>
<organism evidence="10 11">
    <name type="scientific">candidate division TA06 bacterium SM23_40</name>
    <dbReference type="NCBI Taxonomy" id="1703774"/>
    <lineage>
        <taxon>Bacteria</taxon>
        <taxon>Bacteria division TA06</taxon>
    </lineage>
</organism>
<dbReference type="InterPro" id="IPR058535">
    <property type="entry name" value="MafB19-deam"/>
</dbReference>
<dbReference type="PANTHER" id="PTHR11079">
    <property type="entry name" value="CYTOSINE DEAMINASE FAMILY MEMBER"/>
    <property type="match status" value="1"/>
</dbReference>
<dbReference type="NCBIfam" id="NF008113">
    <property type="entry name" value="PRK10860.1"/>
    <property type="match status" value="1"/>
</dbReference>
<dbReference type="EC" id="3.5.4.33" evidence="8"/>
<keyword evidence="5 8" id="KW-0378">Hydrolase</keyword>
<sequence length="162" mass="17494">MIDLHVEERFMRQALTEAAESLHDGEVPVGAVITRGDRIIGRGRNRREGLRDPTAHAEILAIGAAASSLEAWRLSGCTIYVTLEPCPMCAGAIVLARIDRLVIGADDPKGGACGSLLNIVEDERLNHRVSVTRGVLADDSSALLRQFFEQLRDRGEGAHTVA</sequence>
<dbReference type="PROSITE" id="PS51747">
    <property type="entry name" value="CYT_DCMP_DEAMINASES_2"/>
    <property type="match status" value="1"/>
</dbReference>
<dbReference type="SUPFAM" id="SSF53927">
    <property type="entry name" value="Cytidine deaminase-like"/>
    <property type="match status" value="1"/>
</dbReference>
<dbReference type="PROSITE" id="PS00903">
    <property type="entry name" value="CYT_DCMP_DEAMINASES_1"/>
    <property type="match status" value="1"/>
</dbReference>
<comment type="catalytic activity">
    <reaction evidence="7 8">
        <text>adenosine(34) in tRNA + H2O + H(+) = inosine(34) in tRNA + NH4(+)</text>
        <dbReference type="Rhea" id="RHEA:43168"/>
        <dbReference type="Rhea" id="RHEA-COMP:10373"/>
        <dbReference type="Rhea" id="RHEA-COMP:10374"/>
        <dbReference type="ChEBI" id="CHEBI:15377"/>
        <dbReference type="ChEBI" id="CHEBI:15378"/>
        <dbReference type="ChEBI" id="CHEBI:28938"/>
        <dbReference type="ChEBI" id="CHEBI:74411"/>
        <dbReference type="ChEBI" id="CHEBI:82852"/>
        <dbReference type="EC" id="3.5.4.33"/>
    </reaction>
</comment>
<evidence type="ECO:0000256" key="2">
    <source>
        <dbReference type="ARBA" id="ARBA00011738"/>
    </source>
</evidence>
<dbReference type="Proteomes" id="UP000051717">
    <property type="component" value="Unassembled WGS sequence"/>
</dbReference>
<dbReference type="FunFam" id="3.40.140.10:FF:000005">
    <property type="entry name" value="tRNA-specific adenosine deaminase"/>
    <property type="match status" value="1"/>
</dbReference>
<protein>
    <recommendedName>
        <fullName evidence="8">tRNA-specific adenosine deaminase</fullName>
        <ecNumber evidence="8">3.5.4.33</ecNumber>
    </recommendedName>
</protein>
<dbReference type="GO" id="GO:0008270">
    <property type="term" value="F:zinc ion binding"/>
    <property type="evidence" value="ECO:0007669"/>
    <property type="project" value="UniProtKB-UniRule"/>
</dbReference>
<dbReference type="Gene3D" id="3.40.140.10">
    <property type="entry name" value="Cytidine Deaminase, domain 2"/>
    <property type="match status" value="1"/>
</dbReference>
<comment type="similarity">
    <text evidence="1">Belongs to the cytidine and deoxycytidylate deaminase family. ADAT2 subfamily.</text>
</comment>
<dbReference type="HAMAP" id="MF_00972">
    <property type="entry name" value="tRNA_aden_deaminase"/>
    <property type="match status" value="1"/>
</dbReference>
<comment type="subunit">
    <text evidence="2 8">Homodimer.</text>
</comment>
<evidence type="ECO:0000259" key="9">
    <source>
        <dbReference type="PROSITE" id="PS51747"/>
    </source>
</evidence>
<proteinExistence type="inferred from homology"/>
<evidence type="ECO:0000256" key="5">
    <source>
        <dbReference type="ARBA" id="ARBA00022801"/>
    </source>
</evidence>
<feature type="binding site" evidence="8">
    <location>
        <position position="89"/>
    </location>
    <ligand>
        <name>Zn(2+)</name>
        <dbReference type="ChEBI" id="CHEBI:29105"/>
        <note>catalytic</note>
    </ligand>
</feature>
<dbReference type="InterPro" id="IPR028883">
    <property type="entry name" value="tRNA_aden_deaminase"/>
</dbReference>
<feature type="active site" description="Proton donor" evidence="8">
    <location>
        <position position="58"/>
    </location>
</feature>
<accession>A0A0S8GCY8</accession>
<name>A0A0S8GCY8_UNCT6</name>
<dbReference type="GO" id="GO:0002100">
    <property type="term" value="P:tRNA wobble adenosine to inosine editing"/>
    <property type="evidence" value="ECO:0007669"/>
    <property type="project" value="UniProtKB-UniRule"/>
</dbReference>
<dbReference type="EMBL" id="LJUI01000030">
    <property type="protein sequence ID" value="KPK69708.1"/>
    <property type="molecule type" value="Genomic_DNA"/>
</dbReference>
<feature type="binding site" evidence="8">
    <location>
        <position position="86"/>
    </location>
    <ligand>
        <name>Zn(2+)</name>
        <dbReference type="ChEBI" id="CHEBI:29105"/>
        <note>catalytic</note>
    </ligand>
</feature>
<keyword evidence="3 8" id="KW-0819">tRNA processing</keyword>
<dbReference type="PATRIC" id="fig|1703774.3.peg.1770"/>
<evidence type="ECO:0000256" key="8">
    <source>
        <dbReference type="HAMAP-Rule" id="MF_00972"/>
    </source>
</evidence>
<evidence type="ECO:0000256" key="7">
    <source>
        <dbReference type="ARBA" id="ARBA00048045"/>
    </source>
</evidence>
<dbReference type="InterPro" id="IPR016192">
    <property type="entry name" value="APOBEC/CMP_deaminase_Zn-bd"/>
</dbReference>
<feature type="binding site" evidence="8">
    <location>
        <position position="56"/>
    </location>
    <ligand>
        <name>Zn(2+)</name>
        <dbReference type="ChEBI" id="CHEBI:29105"/>
        <note>catalytic</note>
    </ligand>
</feature>
<comment type="cofactor">
    <cofactor evidence="8">
        <name>Zn(2+)</name>
        <dbReference type="ChEBI" id="CHEBI:29105"/>
    </cofactor>
    <text evidence="8">Binds 1 zinc ion per subunit.</text>
</comment>
<dbReference type="PANTHER" id="PTHR11079:SF202">
    <property type="entry name" value="TRNA-SPECIFIC ADENOSINE DEAMINASE"/>
    <property type="match status" value="1"/>
</dbReference>
<dbReference type="InterPro" id="IPR016193">
    <property type="entry name" value="Cytidine_deaminase-like"/>
</dbReference>
<keyword evidence="6 8" id="KW-0862">Zinc</keyword>
<reference evidence="10 11" key="1">
    <citation type="journal article" date="2015" name="Microbiome">
        <title>Genomic resolution of linkages in carbon, nitrogen, and sulfur cycling among widespread estuary sediment bacteria.</title>
        <authorList>
            <person name="Baker B.J."/>
            <person name="Lazar C.S."/>
            <person name="Teske A.P."/>
            <person name="Dick G.J."/>
        </authorList>
    </citation>
    <scope>NUCLEOTIDE SEQUENCE [LARGE SCALE GENOMIC DNA]</scope>
    <source>
        <strain evidence="10">SM23_40</strain>
    </source>
</reference>
<evidence type="ECO:0000256" key="3">
    <source>
        <dbReference type="ARBA" id="ARBA00022694"/>
    </source>
</evidence>
<dbReference type="Pfam" id="PF14437">
    <property type="entry name" value="MafB19-deam"/>
    <property type="match status" value="1"/>
</dbReference>
<comment type="function">
    <text evidence="8">Catalyzes the deamination of adenosine to inosine at the wobble position 34 of tRNA(Arg2).</text>
</comment>
<dbReference type="GO" id="GO:0052717">
    <property type="term" value="F:tRNA-specific adenosine-34 deaminase activity"/>
    <property type="evidence" value="ECO:0007669"/>
    <property type="project" value="UniProtKB-UniRule"/>
</dbReference>
<evidence type="ECO:0000313" key="11">
    <source>
        <dbReference type="Proteomes" id="UP000051717"/>
    </source>
</evidence>
<gene>
    <name evidence="8" type="primary">tadA</name>
    <name evidence="10" type="ORF">AMJ82_05075</name>
</gene>
<comment type="caution">
    <text evidence="10">The sequence shown here is derived from an EMBL/GenBank/DDBJ whole genome shotgun (WGS) entry which is preliminary data.</text>
</comment>
<feature type="domain" description="CMP/dCMP-type deaminase" evidence="9">
    <location>
        <begin position="5"/>
        <end position="116"/>
    </location>
</feature>
<evidence type="ECO:0000256" key="6">
    <source>
        <dbReference type="ARBA" id="ARBA00022833"/>
    </source>
</evidence>
<evidence type="ECO:0000256" key="1">
    <source>
        <dbReference type="ARBA" id="ARBA00010669"/>
    </source>
</evidence>